<feature type="compositionally biased region" description="Basic and acidic residues" evidence="1">
    <location>
        <begin position="120"/>
        <end position="139"/>
    </location>
</feature>
<feature type="region of interest" description="Disordered" evidence="1">
    <location>
        <begin position="43"/>
        <end position="64"/>
    </location>
</feature>
<accession>A0ABR4CXM5</accession>
<name>A0ABR4CXM5_9HELO</name>
<proteinExistence type="predicted"/>
<reference evidence="2 3" key="1">
    <citation type="journal article" date="2024" name="Commun. Biol.">
        <title>Comparative genomic analysis of thermophilic fungi reveals convergent evolutionary adaptations and gene losses.</title>
        <authorList>
            <person name="Steindorff A.S."/>
            <person name="Aguilar-Pontes M.V."/>
            <person name="Robinson A.J."/>
            <person name="Andreopoulos B."/>
            <person name="LaButti K."/>
            <person name="Kuo A."/>
            <person name="Mondo S."/>
            <person name="Riley R."/>
            <person name="Otillar R."/>
            <person name="Haridas S."/>
            <person name="Lipzen A."/>
            <person name="Grimwood J."/>
            <person name="Schmutz J."/>
            <person name="Clum A."/>
            <person name="Reid I.D."/>
            <person name="Moisan M.C."/>
            <person name="Butler G."/>
            <person name="Nguyen T.T.M."/>
            <person name="Dewar K."/>
            <person name="Conant G."/>
            <person name="Drula E."/>
            <person name="Henrissat B."/>
            <person name="Hansel C."/>
            <person name="Singer S."/>
            <person name="Hutchinson M.I."/>
            <person name="de Vries R.P."/>
            <person name="Natvig D.O."/>
            <person name="Powell A.J."/>
            <person name="Tsang A."/>
            <person name="Grigoriev I.V."/>
        </authorList>
    </citation>
    <scope>NUCLEOTIDE SEQUENCE [LARGE SCALE GENOMIC DNA]</scope>
    <source>
        <strain evidence="2 3">CBS 494.80</strain>
    </source>
</reference>
<comment type="caution">
    <text evidence="2">The sequence shown here is derived from an EMBL/GenBank/DDBJ whole genome shotgun (WGS) entry which is preliminary data.</text>
</comment>
<evidence type="ECO:0000256" key="1">
    <source>
        <dbReference type="SAM" id="MobiDB-lite"/>
    </source>
</evidence>
<evidence type="ECO:0000313" key="3">
    <source>
        <dbReference type="Proteomes" id="UP001595075"/>
    </source>
</evidence>
<gene>
    <name evidence="2" type="ORF">VTL71DRAFT_8408</name>
</gene>
<evidence type="ECO:0000313" key="2">
    <source>
        <dbReference type="EMBL" id="KAL2074630.1"/>
    </source>
</evidence>
<dbReference type="Proteomes" id="UP001595075">
    <property type="component" value="Unassembled WGS sequence"/>
</dbReference>
<sequence>MMMRSQHATISEAVGLQVSIPATSSATSLKRIFSVSSYVQGTSTEDFERSTDPPWTPPSSRESELSLAHLSTHQLAQNKFTFHFTTAYQPRRSAKFRFFYKYPFGRFRLLGRDDDERLSLRGFPRDSTQDQGGKSERTLQRRASFDVMPKSPVESMWRTVRLKFLKKTPKKEVLTAAEWDRKYRLTAEERRRLMTWTFEEAWKKPKCHQRPVPQER</sequence>
<dbReference type="EMBL" id="JAZHXI010000002">
    <property type="protein sequence ID" value="KAL2074630.1"/>
    <property type="molecule type" value="Genomic_DNA"/>
</dbReference>
<protein>
    <submittedName>
        <fullName evidence="2">Uncharacterized protein</fullName>
    </submittedName>
</protein>
<feature type="region of interest" description="Disordered" evidence="1">
    <location>
        <begin position="120"/>
        <end position="143"/>
    </location>
</feature>
<keyword evidence="3" id="KW-1185">Reference proteome</keyword>
<organism evidence="2 3">
    <name type="scientific">Oculimacula yallundae</name>
    <dbReference type="NCBI Taxonomy" id="86028"/>
    <lineage>
        <taxon>Eukaryota</taxon>
        <taxon>Fungi</taxon>
        <taxon>Dikarya</taxon>
        <taxon>Ascomycota</taxon>
        <taxon>Pezizomycotina</taxon>
        <taxon>Leotiomycetes</taxon>
        <taxon>Helotiales</taxon>
        <taxon>Ploettnerulaceae</taxon>
        <taxon>Oculimacula</taxon>
    </lineage>
</organism>